<feature type="chain" id="PRO_5045047777" evidence="1">
    <location>
        <begin position="26"/>
        <end position="175"/>
    </location>
</feature>
<organism evidence="2 3">
    <name type="scientific">Microvirga splendida</name>
    <dbReference type="NCBI Taxonomy" id="2795727"/>
    <lineage>
        <taxon>Bacteria</taxon>
        <taxon>Pseudomonadati</taxon>
        <taxon>Pseudomonadota</taxon>
        <taxon>Alphaproteobacteria</taxon>
        <taxon>Hyphomicrobiales</taxon>
        <taxon>Methylobacteriaceae</taxon>
        <taxon>Microvirga</taxon>
    </lineage>
</organism>
<name>A0ABS0Y3W0_9HYPH</name>
<proteinExistence type="predicted"/>
<keyword evidence="1" id="KW-0732">Signal</keyword>
<sequence>MRILLTGSVVATCAFMLFTSGRTLAHDYKLGPLAINHPWSRATPGGSKTGSGYLRVANTGAEPDRLTGGSSPLAERITVHASSTDNEVARMRPVVGGLGLTPGQTVELKPGGAYHLMFEGLRAPLKANDKVPATLTFEKAGSVEVVFDVAAMGAGEGAAKHDGMAPGMHQNGPFQ</sequence>
<accession>A0ABS0Y3W0</accession>
<comment type="caution">
    <text evidence="2">The sequence shown here is derived from an EMBL/GenBank/DDBJ whole genome shotgun (WGS) entry which is preliminary data.</text>
</comment>
<dbReference type="SUPFAM" id="SSF110087">
    <property type="entry name" value="DR1885-like metal-binding protein"/>
    <property type="match status" value="1"/>
</dbReference>
<feature type="signal peptide" evidence="1">
    <location>
        <begin position="1"/>
        <end position="25"/>
    </location>
</feature>
<dbReference type="InterPro" id="IPR007410">
    <property type="entry name" value="LpqE-like"/>
</dbReference>
<evidence type="ECO:0000313" key="2">
    <source>
        <dbReference type="EMBL" id="MBJ6126977.1"/>
    </source>
</evidence>
<dbReference type="Proteomes" id="UP000620670">
    <property type="component" value="Unassembled WGS sequence"/>
</dbReference>
<reference evidence="3" key="1">
    <citation type="submission" date="2020-12" db="EMBL/GenBank/DDBJ databases">
        <title>Hymenobacter sp.</title>
        <authorList>
            <person name="Kim M.K."/>
        </authorList>
    </citation>
    <scope>NUCLEOTIDE SEQUENCE [LARGE SCALE GENOMIC DNA]</scope>
    <source>
        <strain evidence="3">BT325</strain>
    </source>
</reference>
<keyword evidence="3" id="KW-1185">Reference proteome</keyword>
<dbReference type="Pfam" id="PF04314">
    <property type="entry name" value="PCuAC"/>
    <property type="match status" value="1"/>
</dbReference>
<protein>
    <submittedName>
        <fullName evidence="2">Copper chaperone PCu(A)C</fullName>
    </submittedName>
</protein>
<dbReference type="PANTHER" id="PTHR36302:SF1">
    <property type="entry name" value="COPPER CHAPERONE PCU(A)C"/>
    <property type="match status" value="1"/>
</dbReference>
<evidence type="ECO:0000256" key="1">
    <source>
        <dbReference type="SAM" id="SignalP"/>
    </source>
</evidence>
<gene>
    <name evidence="2" type="ORF">JAO75_16355</name>
</gene>
<dbReference type="InterPro" id="IPR058248">
    <property type="entry name" value="Lxx211020-like"/>
</dbReference>
<dbReference type="PANTHER" id="PTHR36302">
    <property type="entry name" value="BLR7088 PROTEIN"/>
    <property type="match status" value="1"/>
</dbReference>
<dbReference type="Gene3D" id="2.60.40.1890">
    <property type="entry name" value="PCu(A)C copper chaperone"/>
    <property type="match status" value="1"/>
</dbReference>
<dbReference type="EMBL" id="JAELXT010000018">
    <property type="protein sequence ID" value="MBJ6126977.1"/>
    <property type="molecule type" value="Genomic_DNA"/>
</dbReference>
<dbReference type="RefSeq" id="WP_199050198.1">
    <property type="nucleotide sequence ID" value="NZ_JAELXT010000018.1"/>
</dbReference>
<evidence type="ECO:0000313" key="3">
    <source>
        <dbReference type="Proteomes" id="UP000620670"/>
    </source>
</evidence>
<dbReference type="InterPro" id="IPR036182">
    <property type="entry name" value="PCuAC_sf"/>
</dbReference>